<evidence type="ECO:0000313" key="1">
    <source>
        <dbReference type="EMBL" id="GIX77126.1"/>
    </source>
</evidence>
<dbReference type="EMBL" id="BPLQ01000988">
    <property type="protein sequence ID" value="GIX77126.1"/>
    <property type="molecule type" value="Genomic_DNA"/>
</dbReference>
<accession>A0AAV4N0D7</accession>
<organism evidence="1 2">
    <name type="scientific">Caerostris darwini</name>
    <dbReference type="NCBI Taxonomy" id="1538125"/>
    <lineage>
        <taxon>Eukaryota</taxon>
        <taxon>Metazoa</taxon>
        <taxon>Ecdysozoa</taxon>
        <taxon>Arthropoda</taxon>
        <taxon>Chelicerata</taxon>
        <taxon>Arachnida</taxon>
        <taxon>Araneae</taxon>
        <taxon>Araneomorphae</taxon>
        <taxon>Entelegynae</taxon>
        <taxon>Araneoidea</taxon>
        <taxon>Araneidae</taxon>
        <taxon>Caerostris</taxon>
    </lineage>
</organism>
<keyword evidence="2" id="KW-1185">Reference proteome</keyword>
<gene>
    <name evidence="1" type="primary">Dscam2_42</name>
    <name evidence="1" type="ORF">CDAR_463721</name>
</gene>
<name>A0AAV4N0D7_9ARAC</name>
<dbReference type="Gene3D" id="2.60.40.10">
    <property type="entry name" value="Immunoglobulins"/>
    <property type="match status" value="1"/>
</dbReference>
<dbReference type="InterPro" id="IPR013783">
    <property type="entry name" value="Ig-like_fold"/>
</dbReference>
<dbReference type="AlphaFoldDB" id="A0AAV4N0D7"/>
<evidence type="ECO:0000313" key="2">
    <source>
        <dbReference type="Proteomes" id="UP001054837"/>
    </source>
</evidence>
<comment type="caution">
    <text evidence="1">The sequence shown here is derived from an EMBL/GenBank/DDBJ whole genome shotgun (WGS) entry which is preliminary data.</text>
</comment>
<proteinExistence type="predicted"/>
<dbReference type="Proteomes" id="UP001054837">
    <property type="component" value="Unassembled WGS sequence"/>
</dbReference>
<reference evidence="1 2" key="1">
    <citation type="submission" date="2021-06" db="EMBL/GenBank/DDBJ databases">
        <title>Caerostris darwini draft genome.</title>
        <authorList>
            <person name="Kono N."/>
            <person name="Arakawa K."/>
        </authorList>
    </citation>
    <scope>NUCLEOTIDE SEQUENCE [LARGE SCALE GENOMIC DNA]</scope>
</reference>
<sequence length="161" mass="18514">MKYLRTKPSKLYSSGYHHKWELKFLVTCHITDHQFSPLNLQVWLSSRILLDQLFPCNADGRPSPVIRWVKHDGQAVPDLPGLRHVRHDGALVFPPFPAEDYRADVHATIYRCEISNVIGTLGSRDVHVRAGKCFLGLKNFDYKRQKFNITSAKLTIYVVGR</sequence>
<dbReference type="SUPFAM" id="SSF48726">
    <property type="entry name" value="Immunoglobulin"/>
    <property type="match status" value="1"/>
</dbReference>
<protein>
    <submittedName>
        <fullName evidence="1">Down syndrome cell adhesion molecule-like protein Dscam2</fullName>
    </submittedName>
</protein>
<dbReference type="InterPro" id="IPR036179">
    <property type="entry name" value="Ig-like_dom_sf"/>
</dbReference>